<organism evidence="11 12">
    <name type="scientific">Rhodanobacter glycinis</name>
    <dbReference type="NCBI Taxonomy" id="582702"/>
    <lineage>
        <taxon>Bacteria</taxon>
        <taxon>Pseudomonadati</taxon>
        <taxon>Pseudomonadota</taxon>
        <taxon>Gammaproteobacteria</taxon>
        <taxon>Lysobacterales</taxon>
        <taxon>Rhodanobacteraceae</taxon>
        <taxon>Rhodanobacter</taxon>
    </lineage>
</organism>
<dbReference type="GO" id="GO:0016020">
    <property type="term" value="C:membrane"/>
    <property type="evidence" value="ECO:0007669"/>
    <property type="project" value="UniProtKB-SubCell"/>
</dbReference>
<dbReference type="GO" id="GO:1902600">
    <property type="term" value="P:proton transmembrane transport"/>
    <property type="evidence" value="ECO:0007669"/>
    <property type="project" value="InterPro"/>
</dbReference>
<evidence type="ECO:0000256" key="6">
    <source>
        <dbReference type="ARBA" id="ARBA00022989"/>
    </source>
</evidence>
<feature type="transmembrane region" description="Helical" evidence="9">
    <location>
        <begin position="6"/>
        <end position="24"/>
    </location>
</feature>
<feature type="transmembrane region" description="Helical" evidence="9">
    <location>
        <begin position="31"/>
        <end position="51"/>
    </location>
</feature>
<dbReference type="Gene3D" id="1.20.1530.20">
    <property type="match status" value="1"/>
</dbReference>
<evidence type="ECO:0000256" key="8">
    <source>
        <dbReference type="ARBA" id="ARBA00023136"/>
    </source>
</evidence>
<evidence type="ECO:0000256" key="9">
    <source>
        <dbReference type="SAM" id="Phobius"/>
    </source>
</evidence>
<dbReference type="PANTHER" id="PTHR42751:SF3">
    <property type="entry name" value="SODIUM_GLUTAMATE SYMPORTER"/>
    <property type="match status" value="1"/>
</dbReference>
<comment type="similarity">
    <text evidence="2">Belongs to the monovalent cation:proton antiporter 2 (CPA2) transporter (TC 2.A.37) family.</text>
</comment>
<evidence type="ECO:0000256" key="5">
    <source>
        <dbReference type="ARBA" id="ARBA00022692"/>
    </source>
</evidence>
<evidence type="ECO:0000256" key="1">
    <source>
        <dbReference type="ARBA" id="ARBA00004141"/>
    </source>
</evidence>
<dbReference type="GO" id="GO:0015297">
    <property type="term" value="F:antiporter activity"/>
    <property type="evidence" value="ECO:0007669"/>
    <property type="project" value="UniProtKB-KW"/>
</dbReference>
<feature type="transmembrane region" description="Helical" evidence="9">
    <location>
        <begin position="331"/>
        <end position="350"/>
    </location>
</feature>
<feature type="transmembrane region" description="Helical" evidence="9">
    <location>
        <begin position="517"/>
        <end position="537"/>
    </location>
</feature>
<reference evidence="12" key="1">
    <citation type="submission" date="2016-10" db="EMBL/GenBank/DDBJ databases">
        <authorList>
            <person name="Varghese N."/>
            <person name="Submissions S."/>
        </authorList>
    </citation>
    <scope>NUCLEOTIDE SEQUENCE [LARGE SCALE GENOMIC DNA]</scope>
    <source>
        <strain evidence="12">MO64</strain>
    </source>
</reference>
<evidence type="ECO:0000256" key="7">
    <source>
        <dbReference type="ARBA" id="ARBA00023065"/>
    </source>
</evidence>
<feature type="transmembrane region" description="Helical" evidence="9">
    <location>
        <begin position="220"/>
        <end position="253"/>
    </location>
</feature>
<evidence type="ECO:0000313" key="11">
    <source>
        <dbReference type="EMBL" id="SFL11932.1"/>
    </source>
</evidence>
<name>A0A1I4F1R6_9GAMM</name>
<feature type="transmembrane region" description="Helical" evidence="9">
    <location>
        <begin position="118"/>
        <end position="137"/>
    </location>
</feature>
<dbReference type="EMBL" id="FOSR01000015">
    <property type="protein sequence ID" value="SFL11932.1"/>
    <property type="molecule type" value="Genomic_DNA"/>
</dbReference>
<evidence type="ECO:0000313" key="12">
    <source>
        <dbReference type="Proteomes" id="UP000198725"/>
    </source>
</evidence>
<protein>
    <submittedName>
        <fullName evidence="11">Transporter, CPA2 family</fullName>
    </submittedName>
</protein>
<keyword evidence="6 9" id="KW-1133">Transmembrane helix</keyword>
<feature type="transmembrane region" description="Helical" evidence="9">
    <location>
        <begin position="185"/>
        <end position="208"/>
    </location>
</feature>
<sequence>MHDIGFIRDLAIVMLVAGTTTVLLHRLRLPVLPGYILAGVLIGPHTPGVLITDPRTIGDISNLGVVLLMFTLGLEFSVRKLREVGAGVLLVTVAEVGFMLWVGYTLGTAFGWSTRDALFLGAIMSLSSTMVATRTLSEGGMRQWPFARVVIGMLVAEDMLTIVILTLLTAVAIGGVVETGVAFSLIGHLGLFVVAGMLVGLLLLPRLVDYVAGFGNDEMLLVSVLGICFGASLLAALLGFSVALGAFLAGAVVAEARNATRVVHMVEPLRDMFAALFFVSIGLKIDPALLMQYALPALLVAVVVMLGKTLACSVGCFFVGHDARTALRAGLSMAQIGEFSFVIATLGLSLNAVSKFIYPIAVASSLICMVASPYLMRSTDALANGGRKVLPQSLRLLVTSYSGWLENLRPVAENAAIAAMFRRLLWHIVVNVILVVTLFTIGAYVNAHGWGWFSKVGIDREMRHSLIWAVALVLSLPFLIAIYRKAEALGMLLAELGIRERFAGGYTQAIRQVLARLIPVAALVLLALLVGALGSTILPPRGVALSVGGVVLVLAVMLWRSLVKMHARLQAALRDTLNKPEADSRD</sequence>
<dbReference type="Pfam" id="PF00999">
    <property type="entry name" value="Na_H_Exchanger"/>
    <property type="match status" value="1"/>
</dbReference>
<gene>
    <name evidence="11" type="ORF">SAMN05192579_11547</name>
</gene>
<keyword evidence="12" id="KW-1185">Reference proteome</keyword>
<feature type="transmembrane region" description="Helical" evidence="9">
    <location>
        <begin position="543"/>
        <end position="563"/>
    </location>
</feature>
<keyword evidence="8 9" id="KW-0472">Membrane</keyword>
<dbReference type="AlphaFoldDB" id="A0A1I4F1R6"/>
<proteinExistence type="inferred from homology"/>
<feature type="transmembrane region" description="Helical" evidence="9">
    <location>
        <begin position="465"/>
        <end position="483"/>
    </location>
</feature>
<dbReference type="InterPro" id="IPR038770">
    <property type="entry name" value="Na+/solute_symporter_sf"/>
</dbReference>
<accession>A0A1I4F1R6</accession>
<keyword evidence="7" id="KW-0406">Ion transport</keyword>
<feature type="transmembrane region" description="Helical" evidence="9">
    <location>
        <begin position="88"/>
        <end position="112"/>
    </location>
</feature>
<dbReference type="RefSeq" id="WP_092704861.1">
    <property type="nucleotide sequence ID" value="NZ_FOSR01000015.1"/>
</dbReference>
<dbReference type="PANTHER" id="PTHR42751">
    <property type="entry name" value="SODIUM/HYDROGEN EXCHANGER FAMILY/TRKA DOMAIN PROTEIN"/>
    <property type="match status" value="1"/>
</dbReference>
<evidence type="ECO:0000256" key="3">
    <source>
        <dbReference type="ARBA" id="ARBA00022448"/>
    </source>
</evidence>
<keyword evidence="5 9" id="KW-0812">Transmembrane</keyword>
<evidence type="ECO:0000256" key="4">
    <source>
        <dbReference type="ARBA" id="ARBA00022449"/>
    </source>
</evidence>
<evidence type="ECO:0000259" key="10">
    <source>
        <dbReference type="Pfam" id="PF00999"/>
    </source>
</evidence>
<feature type="transmembrane region" description="Helical" evidence="9">
    <location>
        <begin position="149"/>
        <end position="173"/>
    </location>
</feature>
<keyword evidence="4" id="KW-0050">Antiport</keyword>
<feature type="transmembrane region" description="Helical" evidence="9">
    <location>
        <begin position="57"/>
        <end position="76"/>
    </location>
</feature>
<feature type="transmembrane region" description="Helical" evidence="9">
    <location>
        <begin position="356"/>
        <end position="376"/>
    </location>
</feature>
<dbReference type="InterPro" id="IPR006153">
    <property type="entry name" value="Cation/H_exchanger_TM"/>
</dbReference>
<dbReference type="Proteomes" id="UP000198725">
    <property type="component" value="Unassembled WGS sequence"/>
</dbReference>
<keyword evidence="3" id="KW-0813">Transport</keyword>
<evidence type="ECO:0000256" key="2">
    <source>
        <dbReference type="ARBA" id="ARBA00005551"/>
    </source>
</evidence>
<feature type="transmembrane region" description="Helical" evidence="9">
    <location>
        <begin position="293"/>
        <end position="319"/>
    </location>
</feature>
<feature type="transmembrane region" description="Helical" evidence="9">
    <location>
        <begin position="424"/>
        <end position="445"/>
    </location>
</feature>
<feature type="domain" description="Cation/H+ exchanger transmembrane" evidence="10">
    <location>
        <begin position="14"/>
        <end position="375"/>
    </location>
</feature>
<comment type="subcellular location">
    <subcellularLocation>
        <location evidence="1">Membrane</location>
        <topology evidence="1">Multi-pass membrane protein</topology>
    </subcellularLocation>
</comment>